<dbReference type="AlphaFoldDB" id="A0AA38NX27"/>
<name>A0AA38NX27_9AGAR</name>
<dbReference type="EMBL" id="MU807036">
    <property type="protein sequence ID" value="KAJ3832223.1"/>
    <property type="molecule type" value="Genomic_DNA"/>
</dbReference>
<protein>
    <submittedName>
        <fullName evidence="1">Uncharacterized protein</fullName>
    </submittedName>
</protein>
<keyword evidence="2" id="KW-1185">Reference proteome</keyword>
<evidence type="ECO:0000313" key="1">
    <source>
        <dbReference type="EMBL" id="KAJ3832223.1"/>
    </source>
</evidence>
<comment type="caution">
    <text evidence="1">The sequence shown here is derived from an EMBL/GenBank/DDBJ whole genome shotgun (WGS) entry which is preliminary data.</text>
</comment>
<dbReference type="Proteomes" id="UP001163846">
    <property type="component" value="Unassembled WGS sequence"/>
</dbReference>
<reference evidence="1" key="1">
    <citation type="submission" date="2022-08" db="EMBL/GenBank/DDBJ databases">
        <authorList>
            <consortium name="DOE Joint Genome Institute"/>
            <person name="Min B."/>
            <person name="Riley R."/>
            <person name="Sierra-Patev S."/>
            <person name="Naranjo-Ortiz M."/>
            <person name="Looney B."/>
            <person name="Konkel Z."/>
            <person name="Slot J.C."/>
            <person name="Sakamoto Y."/>
            <person name="Steenwyk J.L."/>
            <person name="Rokas A."/>
            <person name="Carro J."/>
            <person name="Camarero S."/>
            <person name="Ferreira P."/>
            <person name="Molpeceres G."/>
            <person name="Ruiz-Duenas F.J."/>
            <person name="Serrano A."/>
            <person name="Henrissat B."/>
            <person name="Drula E."/>
            <person name="Hughes K.W."/>
            <person name="Mata J.L."/>
            <person name="Ishikawa N.K."/>
            <person name="Vargas-Isla R."/>
            <person name="Ushijima S."/>
            <person name="Smith C.A."/>
            <person name="Ahrendt S."/>
            <person name="Andreopoulos W."/>
            <person name="He G."/>
            <person name="Labutti K."/>
            <person name="Lipzen A."/>
            <person name="Ng V."/>
            <person name="Sandor L."/>
            <person name="Barry K."/>
            <person name="Martinez A.T."/>
            <person name="Xiao Y."/>
            <person name="Gibbons J.G."/>
            <person name="Terashima K."/>
            <person name="Hibbett D.S."/>
            <person name="Grigoriev I.V."/>
        </authorList>
    </citation>
    <scope>NUCLEOTIDE SEQUENCE</scope>
    <source>
        <strain evidence="1">TFB9207</strain>
    </source>
</reference>
<feature type="non-terminal residue" evidence="1">
    <location>
        <position position="1"/>
    </location>
</feature>
<accession>A0AA38NX27</accession>
<evidence type="ECO:0000313" key="2">
    <source>
        <dbReference type="Proteomes" id="UP001163846"/>
    </source>
</evidence>
<gene>
    <name evidence="1" type="ORF">F5878DRAFT_548470</name>
</gene>
<sequence>VVRGFSSRDLAHQFYQEFVDAGLPEFLASEEPSDMERFIVLEGVKPMVCRNQKLLIMSGLQYRGGVVRRYHGTLAGAWSEFRRYKENGPGEVKVTGKSTKVL</sequence>
<organism evidence="1 2">
    <name type="scientific">Lentinula raphanica</name>
    <dbReference type="NCBI Taxonomy" id="153919"/>
    <lineage>
        <taxon>Eukaryota</taxon>
        <taxon>Fungi</taxon>
        <taxon>Dikarya</taxon>
        <taxon>Basidiomycota</taxon>
        <taxon>Agaricomycotina</taxon>
        <taxon>Agaricomycetes</taxon>
        <taxon>Agaricomycetidae</taxon>
        <taxon>Agaricales</taxon>
        <taxon>Marasmiineae</taxon>
        <taxon>Omphalotaceae</taxon>
        <taxon>Lentinula</taxon>
    </lineage>
</organism>
<proteinExistence type="predicted"/>